<dbReference type="Proteomes" id="UP000245341">
    <property type="component" value="Unplaced"/>
</dbReference>
<name>A0A7F8RES5_LEPWE</name>
<evidence type="ECO:0000313" key="2">
    <source>
        <dbReference type="Proteomes" id="UP000245341"/>
    </source>
</evidence>
<evidence type="ECO:0000313" key="3">
    <source>
        <dbReference type="RefSeq" id="XP_030891218.1"/>
    </source>
</evidence>
<protein>
    <submittedName>
        <fullName evidence="3">Uncharacterized protein LOC115943198 isoform X1</fullName>
    </submittedName>
</protein>
<feature type="region of interest" description="Disordered" evidence="1">
    <location>
        <begin position="240"/>
        <end position="276"/>
    </location>
</feature>
<organism evidence="2 3">
    <name type="scientific">Leptonychotes weddellii</name>
    <name type="common">Weddell seal</name>
    <name type="synonym">Otaria weddellii</name>
    <dbReference type="NCBI Taxonomy" id="9713"/>
    <lineage>
        <taxon>Eukaryota</taxon>
        <taxon>Metazoa</taxon>
        <taxon>Chordata</taxon>
        <taxon>Craniata</taxon>
        <taxon>Vertebrata</taxon>
        <taxon>Euteleostomi</taxon>
        <taxon>Mammalia</taxon>
        <taxon>Eutheria</taxon>
        <taxon>Laurasiatheria</taxon>
        <taxon>Carnivora</taxon>
        <taxon>Caniformia</taxon>
        <taxon>Pinnipedia</taxon>
        <taxon>Phocidae</taxon>
        <taxon>Monachinae</taxon>
        <taxon>Lobodontini</taxon>
        <taxon>Leptonychotes</taxon>
    </lineage>
</organism>
<dbReference type="RefSeq" id="XP_030891218.1">
    <property type="nucleotide sequence ID" value="XM_031035358.1"/>
</dbReference>
<reference evidence="3" key="1">
    <citation type="submission" date="2025-08" db="UniProtKB">
        <authorList>
            <consortium name="RefSeq"/>
        </authorList>
    </citation>
    <scope>IDENTIFICATION</scope>
    <source>
        <tissue evidence="3">Liver</tissue>
    </source>
</reference>
<dbReference type="KEGG" id="lww:115943198"/>
<dbReference type="GeneID" id="115943198"/>
<sequence length="276" mass="30154">MRGRPEAGGSPSPRPALGHLRDRRGAPQRLPEPVSEKMRALQVRPTCLISLSGLSIPGLSTAASVIAAQSADLQGGEFAREWESSASQHTLSRSPASLTNKVPSLQFVRHSERFLRKQIHYFFEILPTPTQHQTPGNAGASFKVPLVAKNRNLAPSSVNAMGLWPPSAELCETQGLERGFPACILKASHCFSSPTLPGGFSITLDMRRRNKLFPQIPARKHPGKGCDWCDSSLILSQTSHHGRAPTLRNYAGPLRQSPRLSGSGARPREQRRRNAR</sequence>
<gene>
    <name evidence="3" type="primary">LOC115943198</name>
</gene>
<accession>A0A7F8RES5</accession>
<proteinExistence type="predicted"/>
<dbReference type="AlphaFoldDB" id="A0A7F8RES5"/>
<evidence type="ECO:0000256" key="1">
    <source>
        <dbReference type="SAM" id="MobiDB-lite"/>
    </source>
</evidence>
<feature type="region of interest" description="Disordered" evidence="1">
    <location>
        <begin position="1"/>
        <end position="37"/>
    </location>
</feature>
<keyword evidence="2" id="KW-1185">Reference proteome</keyword>